<keyword evidence="8" id="KW-1145">T=7 icosahedral capsid protein</keyword>
<evidence type="ECO:0000313" key="11">
    <source>
        <dbReference type="Proteomes" id="UP000144694"/>
    </source>
</evidence>
<evidence type="ECO:0000256" key="8">
    <source>
        <dbReference type="RuleBase" id="RU361248"/>
    </source>
</evidence>
<dbReference type="RefSeq" id="YP_003622569.1">
    <property type="nucleotide sequence ID" value="NC_014143.1"/>
</dbReference>
<feature type="region of interest" description="Disordered" evidence="9">
    <location>
        <begin position="482"/>
        <end position="503"/>
    </location>
</feature>
<dbReference type="SUPFAM" id="SSF88648">
    <property type="entry name" value="Group I dsDNA viruses"/>
    <property type="match status" value="1"/>
</dbReference>
<accession>D6N1C4</accession>
<dbReference type="GO" id="GO:0042025">
    <property type="term" value="C:host cell nucleus"/>
    <property type="evidence" value="ECO:0007669"/>
    <property type="project" value="UniProtKB-SubCell"/>
</dbReference>
<evidence type="ECO:0000256" key="5">
    <source>
        <dbReference type="ARBA" id="ARBA00022921"/>
    </source>
</evidence>
<feature type="disulfide bond" description="Interchain (with Cys-431)" evidence="7">
    <location>
        <position position="175"/>
    </location>
</feature>
<keyword evidence="4 7" id="KW-0946">Virion</keyword>
<dbReference type="GO" id="GO:0039620">
    <property type="term" value="C:T=7 icosahedral viral capsid"/>
    <property type="evidence" value="ECO:0007669"/>
    <property type="project" value="UniProtKB-UniRule"/>
</dbReference>
<name>D6N1C4_9PAPI</name>
<sequence length="503" mass="57252">MALWQPSTNKIYLPPPNPSARILNTEEFVKRTDIYYHAGSDRLLTVGHPYFPVHSKVDIQKVVVPKVSGSQYRVFRVKLPDPNYFAITSPIYNPEKERLVWGVVGMQVGRGQPITVGSSGNPYYNKVKDTENPNNYQLGSKDDRQNVSHDPKQVQLCVIGCTPCIGEHWDRAIACADQVVNEGDCPPIELVNSTIEDGNMCDIGYGAMNFKGLQENRSEVPLDISQDTCKYPDFLKMSNEKYGNSLFFFTRREQLYSRHFWVRGGVEGDDVPKEYFLPGNDDQAQKAIASAVYSATPSGSLVSSDSQIFNRPFWLQRAQGANNGILWQNELFVTVVDNTRNCNFTISVKAEAGEVEKYDKDKFKEYLRHVEEYELSFIVQLCKVPLDPDILAHLNAMDPTILDNWNLGFVPAPSQSLEDTYRYITSLATRCPDRNPPKEKKDPYEGKSFWTVDLTERLSQELDQYPLGRKFIFQTAVRRPVSLKRKSTSRPKTSVAQKKRRSN</sequence>
<comment type="subunit">
    <text evidence="7">Self-assembles into homopentamers. The capsid has an icosahedral symmetry and consists of 72 capsomers, with each capsomer being a pentamer of L1. Interacts with the minor capsid protein L2; this interaction is necessary for viral genome encapsidation. Interacts with protein E2; this interaction enhances E2-dependent replication and transcription activation.</text>
</comment>
<dbReference type="Gene3D" id="2.60.175.20">
    <property type="entry name" value="Major capsid L1 (late) superfamily, Papillomavirus"/>
    <property type="match status" value="2"/>
</dbReference>
<gene>
    <name evidence="7 8" type="primary">L1</name>
</gene>
<protein>
    <recommendedName>
        <fullName evidence="7 8">Major capsid protein L1</fullName>
    </recommendedName>
</protein>
<keyword evidence="2 7" id="KW-0945">Host-virus interaction</keyword>
<evidence type="ECO:0000256" key="3">
    <source>
        <dbReference type="ARBA" id="ARBA00022804"/>
    </source>
</evidence>
<comment type="subcellular location">
    <subcellularLocation>
        <location evidence="7">Virion</location>
    </subcellularLocation>
    <subcellularLocation>
        <location evidence="7">Host nucleus</location>
    </subcellularLocation>
</comment>
<keyword evidence="3 7" id="KW-1161">Viral attachment to host cell</keyword>
<evidence type="ECO:0000256" key="4">
    <source>
        <dbReference type="ARBA" id="ARBA00022844"/>
    </source>
</evidence>
<keyword evidence="7" id="KW-1162">Viral penetration into host cytoplasm</keyword>
<comment type="similarity">
    <text evidence="7 8">Belongs to the papillomaviridae L1 protein family.</text>
</comment>
<dbReference type="GO" id="GO:0019062">
    <property type="term" value="P:virion attachment to host cell"/>
    <property type="evidence" value="ECO:0007669"/>
    <property type="project" value="UniProtKB-UniRule"/>
</dbReference>
<feature type="disulfide bond" description="Interchain (with Cys-175)" evidence="7">
    <location>
        <position position="431"/>
    </location>
</feature>
<dbReference type="GO" id="GO:0075509">
    <property type="term" value="P:endocytosis involved in viral entry into host cell"/>
    <property type="evidence" value="ECO:0007669"/>
    <property type="project" value="UniProtKB-KW"/>
</dbReference>
<dbReference type="InterPro" id="IPR036973">
    <property type="entry name" value="Capsid_L1_sf_Papillomavir"/>
</dbReference>
<dbReference type="PRINTS" id="PR00865">
    <property type="entry name" value="HPVCAPSIDL1"/>
</dbReference>
<evidence type="ECO:0000256" key="1">
    <source>
        <dbReference type="ARBA" id="ARBA00022561"/>
    </source>
</evidence>
<evidence type="ECO:0000256" key="9">
    <source>
        <dbReference type="SAM" id="MobiDB-lite"/>
    </source>
</evidence>
<dbReference type="Pfam" id="PF00500">
    <property type="entry name" value="Late_protein_L1"/>
    <property type="match status" value="1"/>
</dbReference>
<comment type="function">
    <text evidence="7 8">Forms an icosahedral capsid with a T=7 symmetry and a 50 nm diameter. The capsid is composed of 72 pentamers linked to each other by disulfide bonds and associated with L2 proteins. Binds to heparan sulfate proteoglycans on cell surface of basal layer keratinocytes to provide initial virion attachment. This binding mediates a conformational change in the virus capsid that facilitates efficient infection. The virion enters the host cell via endocytosis. During virus trafficking, L1 protein dissociates from the viral DNA and the genomic DNA is released to the host nucleus. The virion assembly takes place within the cell nucleus. Encapsulates the genomic DNA together with protein L2.</text>
</comment>
<dbReference type="KEGG" id="vg:9122084"/>
<keyword evidence="7" id="KW-1015">Disulfide bond</keyword>
<evidence type="ECO:0000256" key="2">
    <source>
        <dbReference type="ARBA" id="ARBA00022581"/>
    </source>
</evidence>
<keyword evidence="7" id="KW-1048">Host nucleus</keyword>
<proteinExistence type="inferred from homology"/>
<dbReference type="InterPro" id="IPR011222">
    <property type="entry name" value="dsDNA_vir_gr_I_capsid"/>
</dbReference>
<keyword evidence="7" id="KW-1164">Virus endocytosis by host</keyword>
<evidence type="ECO:0000256" key="7">
    <source>
        <dbReference type="HAMAP-Rule" id="MF_04002"/>
    </source>
</evidence>
<dbReference type="EMBL" id="GU220391">
    <property type="protein sequence ID" value="ADG21990.1"/>
    <property type="molecule type" value="Genomic_DNA"/>
</dbReference>
<keyword evidence="6 7" id="KW-1160">Virus entry into host cell</keyword>
<dbReference type="GO" id="GO:0005198">
    <property type="term" value="F:structural molecule activity"/>
    <property type="evidence" value="ECO:0007669"/>
    <property type="project" value="UniProtKB-UniRule"/>
</dbReference>
<dbReference type="Proteomes" id="UP000144694">
    <property type="component" value="Segment"/>
</dbReference>
<feature type="region of interest" description="Disordered" evidence="9">
    <location>
        <begin position="119"/>
        <end position="146"/>
    </location>
</feature>
<dbReference type="HAMAP" id="MF_04002">
    <property type="entry name" value="PPV_L1"/>
    <property type="match status" value="1"/>
</dbReference>
<reference evidence="10 11" key="1">
    <citation type="journal article" date="2010" name="J. Virol.">
        <title>The first complete papillomavirus genome characterized from a marsupial host: a novel isolate from Bettongia penicillata.</title>
        <authorList>
            <person name="Bennett M.D."/>
            <person name="Reiss A."/>
            <person name="Stevens H."/>
            <person name="Heylen E."/>
            <person name="Van Ranst M."/>
            <person name="Wayne A."/>
            <person name="Slaven M."/>
            <person name="Mills J.N."/>
            <person name="Warren K.S."/>
            <person name="O'Hara A.J."/>
            <person name="Nicholls P.K."/>
        </authorList>
    </citation>
    <scope>NUCLEOTIDE SEQUENCE [LARGE SCALE GENOMIC DNA]</scope>
</reference>
<dbReference type="OrthoDB" id="5037at10239"/>
<keyword evidence="11" id="KW-1185">Reference proteome</keyword>
<keyword evidence="1 7" id="KW-0167">Capsid protein</keyword>
<organism evidence="10 11">
    <name type="scientific">Bettongia penicillata papillomavirus 1</name>
    <dbReference type="NCBI Taxonomy" id="759701"/>
    <lineage>
        <taxon>Viruses</taxon>
        <taxon>Monodnaviria</taxon>
        <taxon>Shotokuvirae</taxon>
        <taxon>Cossaviricota</taxon>
        <taxon>Papovaviricetes</taxon>
        <taxon>Zurhausenvirales</taxon>
        <taxon>Papillomaviridae</taxon>
        <taxon>Firstpapillomavirinae</taxon>
        <taxon>Dyolambdapapillomavirus</taxon>
        <taxon>Dyolambdapapillomavirus 1</taxon>
    </lineage>
</organism>
<evidence type="ECO:0000256" key="6">
    <source>
        <dbReference type="ARBA" id="ARBA00023296"/>
    </source>
</evidence>
<dbReference type="InterPro" id="IPR002210">
    <property type="entry name" value="Capsid_L1_Papillomavir"/>
</dbReference>
<keyword evidence="5 7" id="KW-0426">Late protein</keyword>
<evidence type="ECO:0000313" key="10">
    <source>
        <dbReference type="EMBL" id="ADG21990.1"/>
    </source>
</evidence>